<dbReference type="InterPro" id="IPR011330">
    <property type="entry name" value="Glyco_hydro/deAcase_b/a-brl"/>
</dbReference>
<evidence type="ECO:0000313" key="2">
    <source>
        <dbReference type="EMBL" id="MBM9475330.1"/>
    </source>
</evidence>
<sequence>MTRSETVPAVGTERDFVGYGRDIPVIRWPNDAKVAVSLCLNYEEGAEHNLLDGDPHNETIGEISYVPSRPGERDLSQESVYEYGSRAGIWRLMRLFESTGTPVTVYACALALQRNPEFAAAILPAGHEVCSHGLRWTEPSEMTEDEERAEIARTVEMITELCGERPVGWYSRYAPSVNTRRLLVEEGGFTYDSNSYNDDLPFFTPVGEAIQLVVPYTHTYNDGRFAFSPGYGHPGDFFENCRRGIEYLLREGATHPKMISIGLHARLVGQAGRAGALADLIDWCNAQDGVWFARRRDIADWFHEHYRDLAPTTGR</sequence>
<dbReference type="SUPFAM" id="SSF88713">
    <property type="entry name" value="Glycoside hydrolase/deacetylase"/>
    <property type="match status" value="1"/>
</dbReference>
<feature type="domain" description="NodB homology" evidence="1">
    <location>
        <begin position="75"/>
        <end position="293"/>
    </location>
</feature>
<reference evidence="2" key="1">
    <citation type="submission" date="2021-01" db="EMBL/GenBank/DDBJ databases">
        <title>KCTC 19127 draft genome.</title>
        <authorList>
            <person name="An D."/>
        </authorList>
    </citation>
    <scope>NUCLEOTIDE SEQUENCE</scope>
    <source>
        <strain evidence="2">KCTC 19127</strain>
    </source>
</reference>
<name>A0A938YLX9_9ACTN</name>
<keyword evidence="3" id="KW-1185">Reference proteome</keyword>
<accession>A0A938YLX9</accession>
<organism evidence="2 3">
    <name type="scientific">Nakamurella flavida</name>
    <dbReference type="NCBI Taxonomy" id="363630"/>
    <lineage>
        <taxon>Bacteria</taxon>
        <taxon>Bacillati</taxon>
        <taxon>Actinomycetota</taxon>
        <taxon>Actinomycetes</taxon>
        <taxon>Nakamurellales</taxon>
        <taxon>Nakamurellaceae</taxon>
        <taxon>Nakamurella</taxon>
    </lineage>
</organism>
<dbReference type="RefSeq" id="WP_205255490.1">
    <property type="nucleotide sequence ID" value="NZ_BAAAPV010000001.1"/>
</dbReference>
<protein>
    <submittedName>
        <fullName evidence="2">Polysaccharide deacetylase family protein</fullName>
    </submittedName>
</protein>
<dbReference type="PANTHER" id="PTHR43123:SF1">
    <property type="entry name" value="POLYSACCHARIDE DEACETYLASE-RELATED"/>
    <property type="match status" value="1"/>
</dbReference>
<dbReference type="GO" id="GO:0016810">
    <property type="term" value="F:hydrolase activity, acting on carbon-nitrogen (but not peptide) bonds"/>
    <property type="evidence" value="ECO:0007669"/>
    <property type="project" value="InterPro"/>
</dbReference>
<dbReference type="Pfam" id="PF01522">
    <property type="entry name" value="Polysacc_deac_1"/>
    <property type="match status" value="1"/>
</dbReference>
<gene>
    <name evidence="2" type="ORF">JL107_02615</name>
</gene>
<evidence type="ECO:0000259" key="1">
    <source>
        <dbReference type="PROSITE" id="PS51677"/>
    </source>
</evidence>
<dbReference type="Proteomes" id="UP000663801">
    <property type="component" value="Unassembled WGS sequence"/>
</dbReference>
<comment type="caution">
    <text evidence="2">The sequence shown here is derived from an EMBL/GenBank/DDBJ whole genome shotgun (WGS) entry which is preliminary data.</text>
</comment>
<proteinExistence type="predicted"/>
<evidence type="ECO:0000313" key="3">
    <source>
        <dbReference type="Proteomes" id="UP000663801"/>
    </source>
</evidence>
<dbReference type="PANTHER" id="PTHR43123">
    <property type="entry name" value="POLYSACCHARIDE DEACETYLASE-RELATED"/>
    <property type="match status" value="1"/>
</dbReference>
<dbReference type="AlphaFoldDB" id="A0A938YLX9"/>
<dbReference type="InterPro" id="IPR002509">
    <property type="entry name" value="NODB_dom"/>
</dbReference>
<dbReference type="Gene3D" id="3.20.20.370">
    <property type="entry name" value="Glycoside hydrolase/deacetylase"/>
    <property type="match status" value="1"/>
</dbReference>
<dbReference type="EMBL" id="JAERWL010000003">
    <property type="protein sequence ID" value="MBM9475330.1"/>
    <property type="molecule type" value="Genomic_DNA"/>
</dbReference>
<dbReference type="GO" id="GO:0005975">
    <property type="term" value="P:carbohydrate metabolic process"/>
    <property type="evidence" value="ECO:0007669"/>
    <property type="project" value="InterPro"/>
</dbReference>
<dbReference type="PROSITE" id="PS51677">
    <property type="entry name" value="NODB"/>
    <property type="match status" value="1"/>
</dbReference>